<dbReference type="Gene3D" id="1.10.1330.10">
    <property type="entry name" value="Dockerin domain"/>
    <property type="match status" value="1"/>
</dbReference>
<evidence type="ECO:0000313" key="1">
    <source>
        <dbReference type="EMBL" id="TWT78104.1"/>
    </source>
</evidence>
<dbReference type="GO" id="GO:0000272">
    <property type="term" value="P:polysaccharide catabolic process"/>
    <property type="evidence" value="ECO:0007669"/>
    <property type="project" value="InterPro"/>
</dbReference>
<reference evidence="1 2" key="1">
    <citation type="submission" date="2019-02" db="EMBL/GenBank/DDBJ databases">
        <title>Deep-cultivation of Planctomycetes and their phenomic and genomic characterization uncovers novel biology.</title>
        <authorList>
            <person name="Wiegand S."/>
            <person name="Jogler M."/>
            <person name="Boedeker C."/>
            <person name="Pinto D."/>
            <person name="Vollmers J."/>
            <person name="Rivas-Marin E."/>
            <person name="Kohn T."/>
            <person name="Peeters S.H."/>
            <person name="Heuer A."/>
            <person name="Rast P."/>
            <person name="Oberbeckmann S."/>
            <person name="Bunk B."/>
            <person name="Jeske O."/>
            <person name="Meyerdierks A."/>
            <person name="Storesund J.E."/>
            <person name="Kallscheuer N."/>
            <person name="Luecker S."/>
            <person name="Lage O.M."/>
            <person name="Pohl T."/>
            <person name="Merkel B.J."/>
            <person name="Hornburger P."/>
            <person name="Mueller R.-W."/>
            <person name="Bruemmer F."/>
            <person name="Labrenz M."/>
            <person name="Spormann A.M."/>
            <person name="Op Den Camp H."/>
            <person name="Overmann J."/>
            <person name="Amann R."/>
            <person name="Jetten M.S.M."/>
            <person name="Mascher T."/>
            <person name="Medema M.H."/>
            <person name="Devos D.P."/>
            <person name="Kaster A.-K."/>
            <person name="Ovreas L."/>
            <person name="Rohde M."/>
            <person name="Galperin M.Y."/>
            <person name="Jogler C."/>
        </authorList>
    </citation>
    <scope>NUCLEOTIDE SEQUENCE [LARGE SCALE GENOMIC DNA]</scope>
    <source>
        <strain evidence="1 2">Pla123a</strain>
    </source>
</reference>
<sequence>MTAANSPAATAGRRVVCFLMTVGAVLSVCGGSAAAFEILDTAGFEGYSPGPVVGQFGGLSTWTTVGGGGGSALVEDAVGIGGTRGLRVERGDRSDDWWAAPYSGFNFPTSRFVVVEWDMRVEDPGAAAGVEGPFIGVEVYDDSFYPQLLGSLGVDAATRDLLYHEPATGAFVETGVTADEQWRHYQIRLDYLHDQFAVLADGVLLADDPIAFVDGPSDTFGDADLAAYAAAADQASQRQTAAAFFDNLAVWEGSPGDYNLDGRVDAADYTEWRSSVGTANLFADGNGDGVVNQGDYDLWRASYGGSYHQPLAGPTSAPEPAAATLLLLGACGMVRRGATRRPRSEASC</sequence>
<organism evidence="1 2">
    <name type="scientific">Posidoniimonas polymericola</name>
    <dbReference type="NCBI Taxonomy" id="2528002"/>
    <lineage>
        <taxon>Bacteria</taxon>
        <taxon>Pseudomonadati</taxon>
        <taxon>Planctomycetota</taxon>
        <taxon>Planctomycetia</taxon>
        <taxon>Pirellulales</taxon>
        <taxon>Lacipirellulaceae</taxon>
        <taxon>Posidoniimonas</taxon>
    </lineage>
</organism>
<keyword evidence="2" id="KW-1185">Reference proteome</keyword>
<dbReference type="OrthoDB" id="280126at2"/>
<evidence type="ECO:0000313" key="2">
    <source>
        <dbReference type="Proteomes" id="UP000318478"/>
    </source>
</evidence>
<name>A0A5C5YSX9_9BACT</name>
<dbReference type="Proteomes" id="UP000318478">
    <property type="component" value="Unassembled WGS sequence"/>
</dbReference>
<accession>A0A5C5YSX9</accession>
<gene>
    <name evidence="1" type="ORF">Pla123a_08930</name>
</gene>
<comment type="caution">
    <text evidence="1">The sequence shown here is derived from an EMBL/GenBank/DDBJ whole genome shotgun (WGS) entry which is preliminary data.</text>
</comment>
<dbReference type="SUPFAM" id="SSF63446">
    <property type="entry name" value="Type I dockerin domain"/>
    <property type="match status" value="1"/>
</dbReference>
<dbReference type="EMBL" id="SJPO01000002">
    <property type="protein sequence ID" value="TWT78104.1"/>
    <property type="molecule type" value="Genomic_DNA"/>
</dbReference>
<evidence type="ECO:0008006" key="3">
    <source>
        <dbReference type="Google" id="ProtNLM"/>
    </source>
</evidence>
<dbReference type="InterPro" id="IPR036439">
    <property type="entry name" value="Dockerin_dom_sf"/>
</dbReference>
<dbReference type="AlphaFoldDB" id="A0A5C5YSX9"/>
<dbReference type="RefSeq" id="WP_146584345.1">
    <property type="nucleotide sequence ID" value="NZ_SJPO01000002.1"/>
</dbReference>
<protein>
    <recommendedName>
        <fullName evidence="3">PEP-CTERM protein-sorting domain-containing protein</fullName>
    </recommendedName>
</protein>
<proteinExistence type="predicted"/>